<dbReference type="SUPFAM" id="SSF52242">
    <property type="entry name" value="Cobalamin (vitamin B12)-binding domain"/>
    <property type="match status" value="1"/>
</dbReference>
<sequence length="302" mass="34590">METEDGKYNIKAVSKMLGIQAGTLRAWERRYQMVAPKRNESGHRLYTEEHVRILRWLQDKVNKGFTISQAVSLLENNELEEKEGLLLVQTGVDQSIAMADKLLQSLLVFDEKTAHDIINQAFSFFTVDKVLVDILGTLLVKIGDLWENSKITTAHEHFASSILRSRIGMILHSFPQNPMMPKAIAVCGPGEWHELGLLIFTLFLRRRGFEVIYLGASIAEKDIDEVIKIVKPKFIFFSCTMKDNVSATLQLTENLVKSYEYIHIGLGGFAFDTISEKEKLKYHEHILGTSRNEWESWLKTRM</sequence>
<dbReference type="Pfam" id="PF02607">
    <property type="entry name" value="B12-binding_2"/>
    <property type="match status" value="1"/>
</dbReference>
<dbReference type="EMBL" id="JBHLUU010000124">
    <property type="protein sequence ID" value="MFC0477713.1"/>
    <property type="molecule type" value="Genomic_DNA"/>
</dbReference>
<dbReference type="SMART" id="SM00422">
    <property type="entry name" value="HTH_MERR"/>
    <property type="match status" value="1"/>
</dbReference>
<proteinExistence type="predicted"/>
<evidence type="ECO:0000256" key="3">
    <source>
        <dbReference type="ARBA" id="ARBA00023163"/>
    </source>
</evidence>
<evidence type="ECO:0000313" key="7">
    <source>
        <dbReference type="Proteomes" id="UP001589738"/>
    </source>
</evidence>
<dbReference type="SUPFAM" id="SSF46955">
    <property type="entry name" value="Putative DNA-binding domain"/>
    <property type="match status" value="1"/>
</dbReference>
<dbReference type="InterPro" id="IPR000551">
    <property type="entry name" value="MerR-type_HTH_dom"/>
</dbReference>
<dbReference type="InterPro" id="IPR036594">
    <property type="entry name" value="Meth_synthase_dom"/>
</dbReference>
<gene>
    <name evidence="6" type="ORF">ACFFHF_21225</name>
</gene>
<dbReference type="Proteomes" id="UP001589738">
    <property type="component" value="Unassembled WGS sequence"/>
</dbReference>
<dbReference type="Pfam" id="PF13411">
    <property type="entry name" value="MerR_1"/>
    <property type="match status" value="1"/>
</dbReference>
<evidence type="ECO:0000259" key="4">
    <source>
        <dbReference type="PROSITE" id="PS50937"/>
    </source>
</evidence>
<evidence type="ECO:0000259" key="5">
    <source>
        <dbReference type="PROSITE" id="PS51332"/>
    </source>
</evidence>
<dbReference type="InterPro" id="IPR036724">
    <property type="entry name" value="Cobalamin-bd_sf"/>
</dbReference>
<evidence type="ECO:0000256" key="2">
    <source>
        <dbReference type="ARBA" id="ARBA00023125"/>
    </source>
</evidence>
<feature type="domain" description="HTH merR-type" evidence="4">
    <location>
        <begin position="7"/>
        <end position="76"/>
    </location>
</feature>
<dbReference type="Gene3D" id="1.10.1240.10">
    <property type="entry name" value="Methionine synthase domain"/>
    <property type="match status" value="1"/>
</dbReference>
<accession>A0ABV6KWJ9</accession>
<dbReference type="InterPro" id="IPR003759">
    <property type="entry name" value="Cbl-bd_cap"/>
</dbReference>
<keyword evidence="7" id="KW-1185">Reference proteome</keyword>
<name>A0ABV6KWJ9_9BACI</name>
<dbReference type="RefSeq" id="WP_160547118.1">
    <property type="nucleotide sequence ID" value="NZ_JBHLUU010000124.1"/>
</dbReference>
<comment type="caution">
    <text evidence="6">The sequence shown here is derived from an EMBL/GenBank/DDBJ whole genome shotgun (WGS) entry which is preliminary data.</text>
</comment>
<dbReference type="Pfam" id="PF02310">
    <property type="entry name" value="B12-binding"/>
    <property type="match status" value="1"/>
</dbReference>
<dbReference type="Gene3D" id="3.40.50.280">
    <property type="entry name" value="Cobalamin-binding domain"/>
    <property type="match status" value="1"/>
</dbReference>
<dbReference type="Gene3D" id="1.10.1660.10">
    <property type="match status" value="1"/>
</dbReference>
<keyword evidence="1" id="KW-0805">Transcription regulation</keyword>
<evidence type="ECO:0000313" key="6">
    <source>
        <dbReference type="EMBL" id="MFC0477713.1"/>
    </source>
</evidence>
<keyword evidence="2" id="KW-0238">DNA-binding</keyword>
<protein>
    <submittedName>
        <fullName evidence="6">MerR family transcriptional regulator</fullName>
    </submittedName>
</protein>
<dbReference type="PANTHER" id="PTHR30204">
    <property type="entry name" value="REDOX-CYCLING DRUG-SENSING TRANSCRIPTIONAL ACTIVATOR SOXR"/>
    <property type="match status" value="1"/>
</dbReference>
<keyword evidence="3" id="KW-0804">Transcription</keyword>
<feature type="domain" description="B12-binding" evidence="5">
    <location>
        <begin position="180"/>
        <end position="302"/>
    </location>
</feature>
<dbReference type="PANTHER" id="PTHR30204:SF67">
    <property type="entry name" value="HTH-TYPE TRANSCRIPTIONAL REGULATOR MLRA-RELATED"/>
    <property type="match status" value="1"/>
</dbReference>
<dbReference type="PROSITE" id="PS51332">
    <property type="entry name" value="B12_BINDING"/>
    <property type="match status" value="1"/>
</dbReference>
<dbReference type="InterPro" id="IPR009061">
    <property type="entry name" value="DNA-bd_dom_put_sf"/>
</dbReference>
<evidence type="ECO:0000256" key="1">
    <source>
        <dbReference type="ARBA" id="ARBA00023015"/>
    </source>
</evidence>
<reference evidence="6 7" key="1">
    <citation type="submission" date="2024-09" db="EMBL/GenBank/DDBJ databases">
        <authorList>
            <person name="Sun Q."/>
            <person name="Mori K."/>
        </authorList>
    </citation>
    <scope>NUCLEOTIDE SEQUENCE [LARGE SCALE GENOMIC DNA]</scope>
    <source>
        <strain evidence="6 7">CGMCC 1.9126</strain>
    </source>
</reference>
<dbReference type="InterPro" id="IPR047057">
    <property type="entry name" value="MerR_fam"/>
</dbReference>
<organism evidence="6 7">
    <name type="scientific">Robertmurraya beringensis</name>
    <dbReference type="NCBI Taxonomy" id="641660"/>
    <lineage>
        <taxon>Bacteria</taxon>
        <taxon>Bacillati</taxon>
        <taxon>Bacillota</taxon>
        <taxon>Bacilli</taxon>
        <taxon>Bacillales</taxon>
        <taxon>Bacillaceae</taxon>
        <taxon>Robertmurraya</taxon>
    </lineage>
</organism>
<dbReference type="CDD" id="cd01104">
    <property type="entry name" value="HTH_MlrA-CarA"/>
    <property type="match status" value="1"/>
</dbReference>
<dbReference type="PROSITE" id="PS50937">
    <property type="entry name" value="HTH_MERR_2"/>
    <property type="match status" value="1"/>
</dbReference>
<dbReference type="InterPro" id="IPR006158">
    <property type="entry name" value="Cobalamin-bd"/>
</dbReference>